<dbReference type="InterPro" id="IPR016024">
    <property type="entry name" value="ARM-type_fold"/>
</dbReference>
<reference evidence="2" key="1">
    <citation type="submission" date="2023-02" db="EMBL/GenBank/DDBJ databases">
        <title>Tahibacter soli sp. nov. isolated from soil.</title>
        <authorList>
            <person name="Baek J.H."/>
            <person name="Lee J.K."/>
            <person name="Choi D.G."/>
            <person name="Jeon C.O."/>
        </authorList>
    </citation>
    <scope>NUCLEOTIDE SEQUENCE</scope>
    <source>
        <strain evidence="2">BL</strain>
    </source>
</reference>
<dbReference type="SUPFAM" id="SSF48371">
    <property type="entry name" value="ARM repeat"/>
    <property type="match status" value="1"/>
</dbReference>
<dbReference type="RefSeq" id="WP_263545749.1">
    <property type="nucleotide sequence ID" value="NZ_JAOVZO020000017.1"/>
</dbReference>
<evidence type="ECO:0000313" key="3">
    <source>
        <dbReference type="Proteomes" id="UP001139971"/>
    </source>
</evidence>
<dbReference type="PANTHER" id="PTHR41291:SF1">
    <property type="entry name" value="DNA ALKYLATION REPAIR PROTEIN"/>
    <property type="match status" value="1"/>
</dbReference>
<gene>
    <name evidence="2" type="ORF">OD750_013455</name>
</gene>
<evidence type="ECO:0000313" key="2">
    <source>
        <dbReference type="EMBL" id="MDC8013543.1"/>
    </source>
</evidence>
<organism evidence="2 3">
    <name type="scientific">Tahibacter soli</name>
    <dbReference type="NCBI Taxonomy" id="2983605"/>
    <lineage>
        <taxon>Bacteria</taxon>
        <taxon>Pseudomonadati</taxon>
        <taxon>Pseudomonadota</taxon>
        <taxon>Gammaproteobacteria</taxon>
        <taxon>Lysobacterales</taxon>
        <taxon>Rhodanobacteraceae</taxon>
        <taxon>Tahibacter</taxon>
    </lineage>
</organism>
<proteinExistence type="predicted"/>
<dbReference type="Gene3D" id="1.25.10.90">
    <property type="match status" value="1"/>
</dbReference>
<dbReference type="EMBL" id="JAOVZO020000017">
    <property type="protein sequence ID" value="MDC8013543.1"/>
    <property type="molecule type" value="Genomic_DNA"/>
</dbReference>
<dbReference type="InterPro" id="IPR014825">
    <property type="entry name" value="DNA_alkylation"/>
</dbReference>
<feature type="region of interest" description="Disordered" evidence="1">
    <location>
        <begin position="1"/>
        <end position="22"/>
    </location>
</feature>
<evidence type="ECO:0000256" key="1">
    <source>
        <dbReference type="SAM" id="MobiDB-lite"/>
    </source>
</evidence>
<name>A0A9X4BIF5_9GAMM</name>
<dbReference type="AlphaFoldDB" id="A0A9X4BIF5"/>
<dbReference type="Pfam" id="PF08713">
    <property type="entry name" value="DNA_alkylation"/>
    <property type="match status" value="1"/>
</dbReference>
<protein>
    <submittedName>
        <fullName evidence="2">DNA alkylation repair protein</fullName>
    </submittedName>
</protein>
<comment type="caution">
    <text evidence="2">The sequence shown here is derived from an EMBL/GenBank/DDBJ whole genome shotgun (WGS) entry which is preliminary data.</text>
</comment>
<dbReference type="CDD" id="cd06561">
    <property type="entry name" value="AlkD_like"/>
    <property type="match status" value="1"/>
</dbReference>
<accession>A0A9X4BIF5</accession>
<sequence length="254" mass="28157">MNKATAPTKRASKTGAPDTRPLSEQVADALAQLERRATKATRDGMARYAIPSDRALGVGMRDIQAIAKSFGRNHDLAAALWKTGVYEARMLTAYVADPAQLTAAQMDGWARDFDNWAVCDTLCFTLFDRSPLAWRRAEAWSTRRDEFVRRAAFALVASMALHHKGGDDAPFRASLDWIERAADDERNFVKKGVNWALRSIGRRSVALHRDAVSLAQRLGASQQAHTRWIGKDALRELTNAKVVARLAAKRKTPA</sequence>
<dbReference type="PANTHER" id="PTHR41291">
    <property type="entry name" value="DNA ALKYLATION REPAIR PROTEIN"/>
    <property type="match status" value="1"/>
</dbReference>
<keyword evidence="3" id="KW-1185">Reference proteome</keyword>
<dbReference type="Proteomes" id="UP001139971">
    <property type="component" value="Unassembled WGS sequence"/>
</dbReference>